<accession>M0MX50</accession>
<dbReference type="Pfam" id="PF12697">
    <property type="entry name" value="Abhydrolase_6"/>
    <property type="match status" value="1"/>
</dbReference>
<dbReference type="AlphaFoldDB" id="M0MX50"/>
<dbReference type="PRINTS" id="PR00111">
    <property type="entry name" value="ABHYDROLASE"/>
</dbReference>
<comment type="caution">
    <text evidence="3">The sequence shown here is derived from an EMBL/GenBank/DDBJ whole genome shotgun (WGS) entry which is preliminary data.</text>
</comment>
<name>M0MX50_9EURY</name>
<reference evidence="3 4" key="1">
    <citation type="journal article" date="2014" name="PLoS Genet.">
        <title>Phylogenetically driven sequencing of extremely halophilic archaea reveals strategies for static and dynamic osmo-response.</title>
        <authorList>
            <person name="Becker E.A."/>
            <person name="Seitzer P.M."/>
            <person name="Tritt A."/>
            <person name="Larsen D."/>
            <person name="Krusor M."/>
            <person name="Yao A.I."/>
            <person name="Wu D."/>
            <person name="Madern D."/>
            <person name="Eisen J.A."/>
            <person name="Darling A.E."/>
            <person name="Facciotti M.T."/>
        </authorList>
    </citation>
    <scope>NUCLEOTIDE SEQUENCE [LARGE SCALE GENOMIC DNA]</scope>
    <source>
        <strain evidence="3 4">DSM 8989</strain>
    </source>
</reference>
<protein>
    <submittedName>
        <fullName evidence="3">Alpha/beta fold family hydrolase</fullName>
    </submittedName>
</protein>
<proteinExistence type="predicted"/>
<dbReference type="SUPFAM" id="SSF53474">
    <property type="entry name" value="alpha/beta-Hydrolases"/>
    <property type="match status" value="1"/>
</dbReference>
<dbReference type="PANTHER" id="PTHR43798:SF31">
    <property type="entry name" value="AB HYDROLASE SUPERFAMILY PROTEIN YCLE"/>
    <property type="match status" value="1"/>
</dbReference>
<dbReference type="PANTHER" id="PTHR43798">
    <property type="entry name" value="MONOACYLGLYCEROL LIPASE"/>
    <property type="match status" value="1"/>
</dbReference>
<evidence type="ECO:0000313" key="4">
    <source>
        <dbReference type="Proteomes" id="UP000011625"/>
    </source>
</evidence>
<keyword evidence="4" id="KW-1185">Reference proteome</keyword>
<dbReference type="InterPro" id="IPR029058">
    <property type="entry name" value="AB_hydrolase_fold"/>
</dbReference>
<dbReference type="GO" id="GO:0016787">
    <property type="term" value="F:hydrolase activity"/>
    <property type="evidence" value="ECO:0007669"/>
    <property type="project" value="UniProtKB-KW"/>
</dbReference>
<dbReference type="GO" id="GO:0016020">
    <property type="term" value="C:membrane"/>
    <property type="evidence" value="ECO:0007669"/>
    <property type="project" value="TreeGrafter"/>
</dbReference>
<dbReference type="OrthoDB" id="312142at2157"/>
<evidence type="ECO:0000313" key="3">
    <source>
        <dbReference type="EMBL" id="EMA49409.1"/>
    </source>
</evidence>
<dbReference type="Proteomes" id="UP000011625">
    <property type="component" value="Unassembled WGS sequence"/>
</dbReference>
<gene>
    <name evidence="3" type="ORF">C450_16962</name>
</gene>
<dbReference type="STRING" id="1227456.C450_16962"/>
<evidence type="ECO:0000259" key="2">
    <source>
        <dbReference type="Pfam" id="PF12697"/>
    </source>
</evidence>
<dbReference type="PATRIC" id="fig|1227456.3.peg.3446"/>
<dbReference type="Gene3D" id="3.40.50.1820">
    <property type="entry name" value="alpha/beta hydrolase"/>
    <property type="match status" value="1"/>
</dbReference>
<evidence type="ECO:0000256" key="1">
    <source>
        <dbReference type="ARBA" id="ARBA00022801"/>
    </source>
</evidence>
<organism evidence="3 4">
    <name type="scientific">Halococcus salifodinae DSM 8989</name>
    <dbReference type="NCBI Taxonomy" id="1227456"/>
    <lineage>
        <taxon>Archaea</taxon>
        <taxon>Methanobacteriati</taxon>
        <taxon>Methanobacteriota</taxon>
        <taxon>Stenosarchaea group</taxon>
        <taxon>Halobacteria</taxon>
        <taxon>Halobacteriales</taxon>
        <taxon>Halococcaceae</taxon>
        <taxon>Halococcus</taxon>
    </lineage>
</organism>
<sequence>METVTHGGRTTAYERAGDDRDGARVLYVHGSGADREIWRAQLDEDTRPAVALDLSGHGDSEDVDADPGYEALSAYADDVLAVADATDAEILVGNSLGGAICQHLALERDASPAGLVLAGTGAKLTVMDDLRAWLDEDFDRAIEFLHAEDRLFHDTDRPAVESSKATMRAVGQATTRRDFETCHRFDVRGQLDGIDAPTLAICGEHDGLTPPRYHEYLAENVPNATATVLPDAAHLAMIEQPTAFDDAIEGFVREIEDEMPRS</sequence>
<dbReference type="EMBL" id="AOME01000077">
    <property type="protein sequence ID" value="EMA49409.1"/>
    <property type="molecule type" value="Genomic_DNA"/>
</dbReference>
<dbReference type="RefSeq" id="WP_005045408.1">
    <property type="nucleotide sequence ID" value="NZ_AOME01000077.1"/>
</dbReference>
<keyword evidence="1 3" id="KW-0378">Hydrolase</keyword>
<dbReference type="InterPro" id="IPR000073">
    <property type="entry name" value="AB_hydrolase_1"/>
</dbReference>
<feature type="domain" description="AB hydrolase-1" evidence="2">
    <location>
        <begin position="25"/>
        <end position="246"/>
    </location>
</feature>
<dbReference type="InterPro" id="IPR050266">
    <property type="entry name" value="AB_hydrolase_sf"/>
</dbReference>